<protein>
    <recommendedName>
        <fullName evidence="8">Rhodopsin domain-containing protein</fullName>
    </recommendedName>
</protein>
<dbReference type="InterPro" id="IPR049326">
    <property type="entry name" value="Rhodopsin_dom_fungi"/>
</dbReference>
<dbReference type="OrthoDB" id="5283415at2759"/>
<evidence type="ECO:0000256" key="1">
    <source>
        <dbReference type="ARBA" id="ARBA00004141"/>
    </source>
</evidence>
<keyword evidence="2 7" id="KW-0812">Transmembrane</keyword>
<evidence type="ECO:0000256" key="3">
    <source>
        <dbReference type="ARBA" id="ARBA00022989"/>
    </source>
</evidence>
<evidence type="ECO:0000256" key="6">
    <source>
        <dbReference type="SAM" id="MobiDB-lite"/>
    </source>
</evidence>
<dbReference type="Pfam" id="PF20684">
    <property type="entry name" value="Fung_rhodopsin"/>
    <property type="match status" value="1"/>
</dbReference>
<dbReference type="EMBL" id="AWTV01000005">
    <property type="protein sequence ID" value="KIH93397.1"/>
    <property type="molecule type" value="Genomic_DNA"/>
</dbReference>
<proteinExistence type="inferred from homology"/>
<comment type="subcellular location">
    <subcellularLocation>
        <location evidence="1">Membrane</location>
        <topology evidence="1">Multi-pass membrane protein</topology>
    </subcellularLocation>
</comment>
<dbReference type="HOGENOM" id="CLU_028200_29_1_1"/>
<dbReference type="AlphaFoldDB" id="A0A0C2J8U1"/>
<reference evidence="9 10" key="1">
    <citation type="journal article" date="2014" name="BMC Genomics">
        <title>Comparative genomics of the major fungal agents of human and animal Sporotrichosis: Sporothrix schenckii and Sporothrix brasiliensis.</title>
        <authorList>
            <person name="Teixeira M.M."/>
            <person name="de Almeida L.G."/>
            <person name="Kubitschek-Barreira P."/>
            <person name="Alves F.L."/>
            <person name="Kioshima E.S."/>
            <person name="Abadio A.K."/>
            <person name="Fernandes L."/>
            <person name="Derengowski L.S."/>
            <person name="Ferreira K.S."/>
            <person name="Souza R.C."/>
            <person name="Ruiz J.C."/>
            <person name="de Andrade N.C."/>
            <person name="Paes H.C."/>
            <person name="Nicola A.M."/>
            <person name="Albuquerque P."/>
            <person name="Gerber A.L."/>
            <person name="Martins V.P."/>
            <person name="Peconick L.D."/>
            <person name="Neto A.V."/>
            <person name="Chaucanez C.B."/>
            <person name="Silva P.A."/>
            <person name="Cunha O.L."/>
            <person name="de Oliveira F.F."/>
            <person name="dos Santos T.C."/>
            <person name="Barros A.L."/>
            <person name="Soares M.A."/>
            <person name="de Oliveira L.M."/>
            <person name="Marini M.M."/>
            <person name="Villalobos-Duno H."/>
            <person name="Cunha M.M."/>
            <person name="de Hoog S."/>
            <person name="da Silveira J.F."/>
            <person name="Henrissat B."/>
            <person name="Nino-Vega G.A."/>
            <person name="Cisalpino P.S."/>
            <person name="Mora-Montes H.M."/>
            <person name="Almeida S.R."/>
            <person name="Stajich J.E."/>
            <person name="Lopes-Bezerra L.M."/>
            <person name="Vasconcelos A.T."/>
            <person name="Felipe M.S."/>
        </authorList>
    </citation>
    <scope>NUCLEOTIDE SEQUENCE [LARGE SCALE GENOMIC DNA]</scope>
    <source>
        <strain evidence="9 10">5110</strain>
    </source>
</reference>
<dbReference type="VEuPathDB" id="FungiDB:SPBR_04239"/>
<accession>A0A0C2J8U1</accession>
<keyword evidence="10" id="KW-1185">Reference proteome</keyword>
<dbReference type="Proteomes" id="UP000031575">
    <property type="component" value="Unassembled WGS sequence"/>
</dbReference>
<evidence type="ECO:0000259" key="8">
    <source>
        <dbReference type="Pfam" id="PF20684"/>
    </source>
</evidence>
<gene>
    <name evidence="9" type="ORF">SPBR_04239</name>
</gene>
<comment type="caution">
    <text evidence="9">The sequence shown here is derived from an EMBL/GenBank/DDBJ whole genome shotgun (WGS) entry which is preliminary data.</text>
</comment>
<dbReference type="PANTHER" id="PTHR33048">
    <property type="entry name" value="PTH11-LIKE INTEGRAL MEMBRANE PROTEIN (AFU_ORTHOLOGUE AFUA_5G11245)"/>
    <property type="match status" value="1"/>
</dbReference>
<feature type="compositionally biased region" description="Basic and acidic residues" evidence="6">
    <location>
        <begin position="426"/>
        <end position="445"/>
    </location>
</feature>
<evidence type="ECO:0000256" key="2">
    <source>
        <dbReference type="ARBA" id="ARBA00022692"/>
    </source>
</evidence>
<keyword evidence="4 7" id="KW-0472">Membrane</keyword>
<feature type="transmembrane region" description="Helical" evidence="7">
    <location>
        <begin position="237"/>
        <end position="259"/>
    </location>
</feature>
<evidence type="ECO:0000256" key="7">
    <source>
        <dbReference type="SAM" id="Phobius"/>
    </source>
</evidence>
<evidence type="ECO:0000256" key="5">
    <source>
        <dbReference type="ARBA" id="ARBA00038359"/>
    </source>
</evidence>
<feature type="transmembrane region" description="Helical" evidence="7">
    <location>
        <begin position="42"/>
        <end position="64"/>
    </location>
</feature>
<dbReference type="RefSeq" id="XP_040621407.1">
    <property type="nucleotide sequence ID" value="XM_040762522.1"/>
</dbReference>
<feature type="transmembrane region" description="Helical" evidence="7">
    <location>
        <begin position="76"/>
        <end position="106"/>
    </location>
</feature>
<dbReference type="GO" id="GO:0016020">
    <property type="term" value="C:membrane"/>
    <property type="evidence" value="ECO:0007669"/>
    <property type="project" value="UniProtKB-SubCell"/>
</dbReference>
<organism evidence="9 10">
    <name type="scientific">Sporothrix brasiliensis 5110</name>
    <dbReference type="NCBI Taxonomy" id="1398154"/>
    <lineage>
        <taxon>Eukaryota</taxon>
        <taxon>Fungi</taxon>
        <taxon>Dikarya</taxon>
        <taxon>Ascomycota</taxon>
        <taxon>Pezizomycotina</taxon>
        <taxon>Sordariomycetes</taxon>
        <taxon>Sordariomycetidae</taxon>
        <taxon>Ophiostomatales</taxon>
        <taxon>Ophiostomataceae</taxon>
        <taxon>Sporothrix</taxon>
    </lineage>
</organism>
<evidence type="ECO:0000313" key="10">
    <source>
        <dbReference type="Proteomes" id="UP000031575"/>
    </source>
</evidence>
<evidence type="ECO:0000313" key="9">
    <source>
        <dbReference type="EMBL" id="KIH93397.1"/>
    </source>
</evidence>
<feature type="region of interest" description="Disordered" evidence="6">
    <location>
        <begin position="426"/>
        <end position="457"/>
    </location>
</feature>
<dbReference type="InterPro" id="IPR052337">
    <property type="entry name" value="SAT4-like"/>
</dbReference>
<feature type="transmembrane region" description="Helical" evidence="7">
    <location>
        <begin position="201"/>
        <end position="225"/>
    </location>
</feature>
<sequence>MALLHRWADILAAEVQGGGPPGDPSVGPPGPAVYPTSPLQQFGFAIILFFPLLAALVVGLRVFSRAKTKQFGADDALIVVAMVFSVAETATMYMCMKTNFIGIHVWDVPPAYDMETAAVWNFAVQVLYNPILALVKTSMLLFLLKLGSQKPGVRWCIHALNALNLMLMVAIFVVVIFECIPVAYSWDKTIPGGHCINQPNFLIATSALTIFTDVLCLALPFWVFLGLKMHLRVKIALLFVFVLGGIVTIIGVVRLVYFYKGFFLPPGPDPFYSLAFCTSAIEINMAIICASAPALRGLFRSWFPRFFSTRDKGYNYDDRNSDGTPRRGTNNNPYAYGAGAGGSAATNGSGRRKEQGSVDDDNYNSSNRRSIPLAKDGGGAFALRDLKAGSKTHTTLNSSPTASEEEIMTYNGIVRTTDVLVHYDHDHESQRQRSAHGERRPDLERGFGPQRRVNQIP</sequence>
<feature type="transmembrane region" description="Helical" evidence="7">
    <location>
        <begin position="165"/>
        <end position="186"/>
    </location>
</feature>
<dbReference type="PANTHER" id="PTHR33048:SF47">
    <property type="entry name" value="INTEGRAL MEMBRANE PROTEIN-RELATED"/>
    <property type="match status" value="1"/>
</dbReference>
<evidence type="ECO:0000256" key="4">
    <source>
        <dbReference type="ARBA" id="ARBA00023136"/>
    </source>
</evidence>
<feature type="transmembrane region" description="Helical" evidence="7">
    <location>
        <begin position="126"/>
        <end position="144"/>
    </location>
</feature>
<feature type="region of interest" description="Disordered" evidence="6">
    <location>
        <begin position="317"/>
        <end position="376"/>
    </location>
</feature>
<feature type="transmembrane region" description="Helical" evidence="7">
    <location>
        <begin position="271"/>
        <end position="295"/>
    </location>
</feature>
<comment type="similarity">
    <text evidence="5">Belongs to the SAT4 family.</text>
</comment>
<keyword evidence="3 7" id="KW-1133">Transmembrane helix</keyword>
<feature type="domain" description="Rhodopsin" evidence="8">
    <location>
        <begin position="60"/>
        <end position="300"/>
    </location>
</feature>
<feature type="compositionally biased region" description="Low complexity" evidence="6">
    <location>
        <begin position="328"/>
        <end position="349"/>
    </location>
</feature>
<dbReference type="GeneID" id="63677443"/>
<name>A0A0C2J8U1_9PEZI</name>